<dbReference type="Gene3D" id="1.10.1740.10">
    <property type="match status" value="1"/>
</dbReference>
<dbReference type="InterPro" id="IPR036388">
    <property type="entry name" value="WH-like_DNA-bd_sf"/>
</dbReference>
<organism evidence="8 9">
    <name type="scientific">Thalassotalea euphylliae</name>
    <dbReference type="NCBI Taxonomy" id="1655234"/>
    <lineage>
        <taxon>Bacteria</taxon>
        <taxon>Pseudomonadati</taxon>
        <taxon>Pseudomonadota</taxon>
        <taxon>Gammaproteobacteria</taxon>
        <taxon>Alteromonadales</taxon>
        <taxon>Colwelliaceae</taxon>
        <taxon>Thalassotalea</taxon>
    </lineage>
</organism>
<comment type="caution">
    <text evidence="8">The sequence shown here is derived from an EMBL/GenBank/DDBJ whole genome shotgun (WGS) entry which is preliminary data.</text>
</comment>
<evidence type="ECO:0000259" key="6">
    <source>
        <dbReference type="Pfam" id="PF04542"/>
    </source>
</evidence>
<dbReference type="AlphaFoldDB" id="A0A3E0U484"/>
<keyword evidence="9" id="KW-1185">Reference proteome</keyword>
<evidence type="ECO:0000256" key="4">
    <source>
        <dbReference type="ARBA" id="ARBA00023163"/>
    </source>
</evidence>
<dbReference type="NCBIfam" id="TIGR02959">
    <property type="entry name" value="SigZ"/>
    <property type="match status" value="1"/>
</dbReference>
<dbReference type="GO" id="GO:0016987">
    <property type="term" value="F:sigma factor activity"/>
    <property type="evidence" value="ECO:0007669"/>
    <property type="project" value="UniProtKB-KW"/>
</dbReference>
<dbReference type="SUPFAM" id="SSF88946">
    <property type="entry name" value="Sigma2 domain of RNA polymerase sigma factors"/>
    <property type="match status" value="1"/>
</dbReference>
<evidence type="ECO:0000259" key="7">
    <source>
        <dbReference type="Pfam" id="PF08281"/>
    </source>
</evidence>
<dbReference type="SUPFAM" id="SSF88659">
    <property type="entry name" value="Sigma3 and sigma4 domains of RNA polymerase sigma factors"/>
    <property type="match status" value="1"/>
</dbReference>
<feature type="domain" description="RNA polymerase sigma-70 region 2" evidence="6">
    <location>
        <begin position="7"/>
        <end position="73"/>
    </location>
</feature>
<protein>
    <recommendedName>
        <fullName evidence="5">RNA polymerase sigma factor SigZ</fullName>
    </recommendedName>
</protein>
<keyword evidence="3" id="KW-0731">Sigma factor</keyword>
<dbReference type="RefSeq" id="WP_116016159.1">
    <property type="nucleotide sequence ID" value="NZ_QUOT01000001.1"/>
</dbReference>
<feature type="domain" description="RNA polymerase sigma factor 70 region 4 type 2" evidence="7">
    <location>
        <begin position="102"/>
        <end position="147"/>
    </location>
</feature>
<evidence type="ECO:0000313" key="9">
    <source>
        <dbReference type="Proteomes" id="UP000256899"/>
    </source>
</evidence>
<dbReference type="InterPro" id="IPR013249">
    <property type="entry name" value="RNA_pol_sigma70_r4_t2"/>
</dbReference>
<proteinExistence type="inferred from homology"/>
<evidence type="ECO:0000256" key="5">
    <source>
        <dbReference type="NCBIfam" id="TIGR02959"/>
    </source>
</evidence>
<dbReference type="InterPro" id="IPR013325">
    <property type="entry name" value="RNA_pol_sigma_r2"/>
</dbReference>
<reference evidence="9" key="1">
    <citation type="submission" date="2018-08" db="EMBL/GenBank/DDBJ databases">
        <title>Thalassotalea euphylliae genome.</title>
        <authorList>
            <person name="Summers S."/>
            <person name="Rice S.A."/>
            <person name="Freckelton M.L."/>
            <person name="Nedved B.T."/>
            <person name="Hadfield M.G."/>
        </authorList>
    </citation>
    <scope>NUCLEOTIDE SEQUENCE [LARGE SCALE GENOMIC DNA]</scope>
    <source>
        <strain evidence="9">H3</strain>
    </source>
</reference>
<dbReference type="NCBIfam" id="NF007215">
    <property type="entry name" value="PRK09637.1"/>
    <property type="match status" value="1"/>
</dbReference>
<dbReference type="InterPro" id="IPR014304">
    <property type="entry name" value="RNA_pol_sigma-Z"/>
</dbReference>
<dbReference type="PANTHER" id="PTHR43133">
    <property type="entry name" value="RNA POLYMERASE ECF-TYPE SIGMA FACTO"/>
    <property type="match status" value="1"/>
</dbReference>
<dbReference type="Proteomes" id="UP000256899">
    <property type="component" value="Unassembled WGS sequence"/>
</dbReference>
<keyword evidence="4" id="KW-0804">Transcription</keyword>
<evidence type="ECO:0000256" key="3">
    <source>
        <dbReference type="ARBA" id="ARBA00023082"/>
    </source>
</evidence>
<gene>
    <name evidence="8" type="primary">sigZ</name>
    <name evidence="8" type="ORF">DXX94_11970</name>
</gene>
<sequence>MKLEVIWQQYRSSLKTFLLSRVANVDDVEDLLQEILIKVHAKLPELKDKSRIKPWLFQITNRTIIDFYRKQRNRDLSAQDLWYENSPPDVKQELSKCIAPFINALPRETADLLTVIELSEHSQKQCAEQLGISYSTLKSRVQKGRTLLKGLFDDCCHFELDKKGNLIEFIEKPTN</sequence>
<dbReference type="GO" id="GO:0003677">
    <property type="term" value="F:DNA binding"/>
    <property type="evidence" value="ECO:0007669"/>
    <property type="project" value="InterPro"/>
</dbReference>
<dbReference type="InterPro" id="IPR007627">
    <property type="entry name" value="RNA_pol_sigma70_r2"/>
</dbReference>
<dbReference type="NCBIfam" id="TIGR02937">
    <property type="entry name" value="sigma70-ECF"/>
    <property type="match status" value="1"/>
</dbReference>
<comment type="similarity">
    <text evidence="1">Belongs to the sigma-70 factor family. ECF subfamily.</text>
</comment>
<accession>A0A3E0U484</accession>
<evidence type="ECO:0000256" key="1">
    <source>
        <dbReference type="ARBA" id="ARBA00010641"/>
    </source>
</evidence>
<dbReference type="InterPro" id="IPR013324">
    <property type="entry name" value="RNA_pol_sigma_r3/r4-like"/>
</dbReference>
<dbReference type="EMBL" id="QUOT01000001">
    <property type="protein sequence ID" value="REL31373.1"/>
    <property type="molecule type" value="Genomic_DNA"/>
</dbReference>
<dbReference type="Pfam" id="PF04542">
    <property type="entry name" value="Sigma70_r2"/>
    <property type="match status" value="1"/>
</dbReference>
<dbReference type="InterPro" id="IPR014284">
    <property type="entry name" value="RNA_pol_sigma-70_dom"/>
</dbReference>
<evidence type="ECO:0000256" key="2">
    <source>
        <dbReference type="ARBA" id="ARBA00023015"/>
    </source>
</evidence>
<dbReference type="PANTHER" id="PTHR43133:SF62">
    <property type="entry name" value="RNA POLYMERASE SIGMA FACTOR SIGZ"/>
    <property type="match status" value="1"/>
</dbReference>
<dbReference type="Gene3D" id="1.10.10.10">
    <property type="entry name" value="Winged helix-like DNA-binding domain superfamily/Winged helix DNA-binding domain"/>
    <property type="match status" value="1"/>
</dbReference>
<keyword evidence="2" id="KW-0805">Transcription regulation</keyword>
<dbReference type="InterPro" id="IPR039425">
    <property type="entry name" value="RNA_pol_sigma-70-like"/>
</dbReference>
<name>A0A3E0U484_9GAMM</name>
<evidence type="ECO:0000313" key="8">
    <source>
        <dbReference type="EMBL" id="REL31373.1"/>
    </source>
</evidence>
<dbReference type="Pfam" id="PF08281">
    <property type="entry name" value="Sigma70_r4_2"/>
    <property type="match status" value="1"/>
</dbReference>
<dbReference type="GO" id="GO:0006352">
    <property type="term" value="P:DNA-templated transcription initiation"/>
    <property type="evidence" value="ECO:0007669"/>
    <property type="project" value="InterPro"/>
</dbReference>